<protein>
    <recommendedName>
        <fullName evidence="5">Heat-inducible transcription repressor HrcA</fullName>
    </recommendedName>
</protein>
<evidence type="ECO:0000256" key="4">
    <source>
        <dbReference type="ARBA" id="ARBA00023163"/>
    </source>
</evidence>
<proteinExistence type="inferred from homology"/>
<keyword evidence="2 5" id="KW-0805">Transcription regulation</keyword>
<sequence>MLTERQKSILYFIVDDFLDDGNPVSSQYLIDKYKMNISSATVRNEMAVLEREGFITKAHTSSGRIPSRNGLKHYIEDISRKYDSKKSSKFEIDKSLSDIEIIGQTIANSFSEKTQHLAYVTLTDGKAILKGVYLTPLSDNLILIILVMDSESVRKFTVEKDAHISEQDMEKVGRELNNLLRERPIYDAFEILKYYHQLDDDRIKQFVAELVSKIEKNISENNKIVAYSGLQFLLKDFQSEIETLETLYEDIEHARLPVIKTDDNPISVLFGDELREDYQTLSIITTNINQNGFDGQLMIIGPEMMRYKNVIKAVNAFRK</sequence>
<dbReference type="Gene3D" id="3.30.450.40">
    <property type="match status" value="1"/>
</dbReference>
<evidence type="ECO:0000256" key="3">
    <source>
        <dbReference type="ARBA" id="ARBA00023016"/>
    </source>
</evidence>
<dbReference type="HAMAP" id="MF_00081">
    <property type="entry name" value="HrcA"/>
    <property type="match status" value="1"/>
</dbReference>
<comment type="caution">
    <text evidence="7">The sequence shown here is derived from an EMBL/GenBank/DDBJ whole genome shotgun (WGS) entry which is preliminary data.</text>
</comment>
<dbReference type="InterPro" id="IPR021153">
    <property type="entry name" value="HrcA_C"/>
</dbReference>
<dbReference type="SUPFAM" id="SSF46785">
    <property type="entry name" value="Winged helix' DNA-binding domain"/>
    <property type="match status" value="1"/>
</dbReference>
<dbReference type="GO" id="GO:0045892">
    <property type="term" value="P:negative regulation of DNA-templated transcription"/>
    <property type="evidence" value="ECO:0007669"/>
    <property type="project" value="UniProtKB-UniRule"/>
</dbReference>
<dbReference type="PIRSF" id="PIRSF005485">
    <property type="entry name" value="HrcA"/>
    <property type="match status" value="1"/>
</dbReference>
<dbReference type="InterPro" id="IPR029016">
    <property type="entry name" value="GAF-like_dom_sf"/>
</dbReference>
<reference evidence="7 8" key="1">
    <citation type="submission" date="2020-07" db="EMBL/GenBank/DDBJ databases">
        <authorList>
            <person name="Criscuolo A."/>
        </authorList>
    </citation>
    <scope>NUCLEOTIDE SEQUENCE [LARGE SCALE GENOMIC DNA]</scope>
    <source>
        <strain evidence="8">CIP 111030</strain>
    </source>
</reference>
<keyword evidence="1 5" id="KW-0678">Repressor</keyword>
<dbReference type="InterPro" id="IPR036388">
    <property type="entry name" value="WH-like_DNA-bd_sf"/>
</dbReference>
<dbReference type="InterPro" id="IPR002571">
    <property type="entry name" value="HrcA"/>
</dbReference>
<evidence type="ECO:0000259" key="6">
    <source>
        <dbReference type="Pfam" id="PF01628"/>
    </source>
</evidence>
<dbReference type="EMBL" id="CAJEWE010000010">
    <property type="protein sequence ID" value="CAD2076883.1"/>
    <property type="molecule type" value="Genomic_DNA"/>
</dbReference>
<organism evidence="7 8">
    <name type="scientific">Phocicoccus schoeneichii</name>
    <dbReference type="NCBI Taxonomy" id="1812261"/>
    <lineage>
        <taxon>Bacteria</taxon>
        <taxon>Bacillati</taxon>
        <taxon>Bacillota</taxon>
        <taxon>Bacilli</taxon>
        <taxon>Bacillales</taxon>
        <taxon>Salinicoccaceae</taxon>
        <taxon>Phocicoccus</taxon>
    </lineage>
</organism>
<dbReference type="Pfam" id="PF01628">
    <property type="entry name" value="HrcA"/>
    <property type="match status" value="1"/>
</dbReference>
<dbReference type="InterPro" id="IPR023120">
    <property type="entry name" value="WHTH_transcript_rep_HrcA_IDD"/>
</dbReference>
<keyword evidence="4 5" id="KW-0804">Transcription</keyword>
<feature type="domain" description="Heat-inducible transcription repressor HrcA C-terminal" evidence="6">
    <location>
        <begin position="105"/>
        <end position="311"/>
    </location>
</feature>
<dbReference type="PANTHER" id="PTHR34824">
    <property type="entry name" value="HEAT-INDUCIBLE TRANSCRIPTION REPRESSOR HRCA"/>
    <property type="match status" value="1"/>
</dbReference>
<comment type="similarity">
    <text evidence="5">Belongs to the HrcA family.</text>
</comment>
<dbReference type="GO" id="GO:0003677">
    <property type="term" value="F:DNA binding"/>
    <property type="evidence" value="ECO:0007669"/>
    <property type="project" value="InterPro"/>
</dbReference>
<dbReference type="SUPFAM" id="SSF55781">
    <property type="entry name" value="GAF domain-like"/>
    <property type="match status" value="1"/>
</dbReference>
<name>A0A6V7RHS0_9BACL</name>
<accession>A0A6V7RHS0</accession>
<keyword evidence="8" id="KW-1185">Reference proteome</keyword>
<dbReference type="AlphaFoldDB" id="A0A6V7RHS0"/>
<evidence type="ECO:0000313" key="7">
    <source>
        <dbReference type="EMBL" id="CAD2076883.1"/>
    </source>
</evidence>
<dbReference type="Proteomes" id="UP000521032">
    <property type="component" value="Unassembled WGS sequence"/>
</dbReference>
<evidence type="ECO:0000256" key="1">
    <source>
        <dbReference type="ARBA" id="ARBA00022491"/>
    </source>
</evidence>
<evidence type="ECO:0000256" key="2">
    <source>
        <dbReference type="ARBA" id="ARBA00023015"/>
    </source>
</evidence>
<evidence type="ECO:0000256" key="5">
    <source>
        <dbReference type="HAMAP-Rule" id="MF_00081"/>
    </source>
</evidence>
<dbReference type="RefSeq" id="WP_428416941.1">
    <property type="nucleotide sequence ID" value="NZ_JBNOYD010000044.1"/>
</dbReference>
<gene>
    <name evidence="5 7" type="primary">hrcA</name>
    <name evidence="7" type="ORF">JEOSCH030_01170</name>
</gene>
<dbReference type="NCBIfam" id="TIGR00331">
    <property type="entry name" value="hrcA"/>
    <property type="match status" value="1"/>
</dbReference>
<comment type="function">
    <text evidence="5">Negative regulator of class I heat shock genes (grpE-dnaK-dnaJ and groELS operons). Prevents heat-shock induction of these operons.</text>
</comment>
<dbReference type="PANTHER" id="PTHR34824:SF1">
    <property type="entry name" value="HEAT-INDUCIBLE TRANSCRIPTION REPRESSOR HRCA"/>
    <property type="match status" value="1"/>
</dbReference>
<evidence type="ECO:0000313" key="8">
    <source>
        <dbReference type="Proteomes" id="UP000521032"/>
    </source>
</evidence>
<dbReference type="Gene3D" id="3.30.390.60">
    <property type="entry name" value="Heat-inducible transcription repressor hrca homolog, domain 3"/>
    <property type="match status" value="1"/>
</dbReference>
<dbReference type="InterPro" id="IPR036390">
    <property type="entry name" value="WH_DNA-bd_sf"/>
</dbReference>
<keyword evidence="3 5" id="KW-0346">Stress response</keyword>
<dbReference type="Gene3D" id="1.10.10.10">
    <property type="entry name" value="Winged helix-like DNA-binding domain superfamily/Winged helix DNA-binding domain"/>
    <property type="match status" value="1"/>
</dbReference>